<name>A0ACC3C9C2_PYRYE</name>
<protein>
    <submittedName>
        <fullName evidence="1">Uncharacterized protein</fullName>
    </submittedName>
</protein>
<keyword evidence="2" id="KW-1185">Reference proteome</keyword>
<dbReference type="EMBL" id="CM020619">
    <property type="protein sequence ID" value="KAK1866397.1"/>
    <property type="molecule type" value="Genomic_DNA"/>
</dbReference>
<gene>
    <name evidence="1" type="ORF">I4F81_008917</name>
</gene>
<sequence>MPQHLSTGSGADLGVSDRYRTLPFPPSYVPGYGGVSDLCWLQCPLSNKNSKSKRFRSEVTIRGGMCASALDANMLPSQYHLDDERLAATLATAWSRDGPALARRVSESVETFPTPGRDRPCRPVTDDSGGAYSYVDAGVDGQGDVAGGTVVLGREDNNNTIPDPTGDGGGFRATLYDNQLFKPLSLQRNTLLGGFARHTGKFEVLAAHSAVVGVCIDVGCRSPAAIDMATASALLNCSAVSGGPAGRGDDGGCGLRASLAGTPVLTYLGAGWTREAIVPMFRRDLLSLGRGLLARSDWIGNRSAEYRLNAAVEQTHPAYREPDGRLRQDRDTVTIGWTLDGETPPHWAATNGRHPDPDWQPLQVSRSGVNATGWPDALAYILCSGRRDTFVQDVVRLCDGVTPFRTVVDAGGAPFDGLVGPEALLATTWVLDPGLRPVSVPEPAGVVVNLRTSGLYHSQPYPPDPLFLGRGLRELDPDSLEERILALSLKQRVLLLNIASQSTNLVSGVLQARRLRPRVLASLNGELARLSGQYDRSVFGLEEPQDPANPTDIILSVLVVVPELVAVAHYFLHTPAVKWGPRRLLFLLLLIVLLMLSLLAIGSLAVSEVAGAAWRSTARRAATTINWAPTADSSLGAMYGVAGALVAHHEAVLVIARNGYAPTRVVRVAVATASVSVAAVAPMVLYALVMAVRHRGRRGGLLAPVAVAAFAKLPGGGGSGGSSSGKGGGGVPPPAAAGAGGGTTATPASGGGFAGGGGRIPAGGGGLGGGVTSVLGGATRGVGRVGRTK</sequence>
<proteinExistence type="predicted"/>
<accession>A0ACC3C9C2</accession>
<evidence type="ECO:0000313" key="2">
    <source>
        <dbReference type="Proteomes" id="UP000798662"/>
    </source>
</evidence>
<organism evidence="1 2">
    <name type="scientific">Pyropia yezoensis</name>
    <name type="common">Susabi-nori</name>
    <name type="synonym">Porphyra yezoensis</name>
    <dbReference type="NCBI Taxonomy" id="2788"/>
    <lineage>
        <taxon>Eukaryota</taxon>
        <taxon>Rhodophyta</taxon>
        <taxon>Bangiophyceae</taxon>
        <taxon>Bangiales</taxon>
        <taxon>Bangiaceae</taxon>
        <taxon>Pyropia</taxon>
    </lineage>
</organism>
<evidence type="ECO:0000313" key="1">
    <source>
        <dbReference type="EMBL" id="KAK1866397.1"/>
    </source>
</evidence>
<reference evidence="1" key="1">
    <citation type="submission" date="2019-11" db="EMBL/GenBank/DDBJ databases">
        <title>Nori genome reveals adaptations in red seaweeds to the harsh intertidal environment.</title>
        <authorList>
            <person name="Wang D."/>
            <person name="Mao Y."/>
        </authorList>
    </citation>
    <scope>NUCLEOTIDE SEQUENCE</scope>
    <source>
        <tissue evidence="1">Gametophyte</tissue>
    </source>
</reference>
<comment type="caution">
    <text evidence="1">The sequence shown here is derived from an EMBL/GenBank/DDBJ whole genome shotgun (WGS) entry which is preliminary data.</text>
</comment>
<dbReference type="Proteomes" id="UP000798662">
    <property type="component" value="Chromosome 2"/>
</dbReference>